<dbReference type="SUPFAM" id="SSF47598">
    <property type="entry name" value="Ribbon-helix-helix"/>
    <property type="match status" value="1"/>
</dbReference>
<dbReference type="RefSeq" id="WP_243069069.1">
    <property type="nucleotide sequence ID" value="NZ_JAIVFK010000075.1"/>
</dbReference>
<dbReference type="Proteomes" id="UP001139104">
    <property type="component" value="Unassembled WGS sequence"/>
</dbReference>
<dbReference type="InterPro" id="IPR002145">
    <property type="entry name" value="CopG"/>
</dbReference>
<dbReference type="CDD" id="cd22231">
    <property type="entry name" value="RHH_NikR_HicB-like"/>
    <property type="match status" value="1"/>
</dbReference>
<sequence length="106" mass="11790">MALSGRQARKAQTKTRALNRLYAGYCRISKISVTTNLMSRHVTPVKEKVAAHRARQLAAGRVAVNTYLPGDLVARIDQIKEERGASSRAPIIEEALRLLIEKHTRA</sequence>
<feature type="domain" description="Ribbon-helix-helix protein CopG" evidence="1">
    <location>
        <begin position="67"/>
        <end position="102"/>
    </location>
</feature>
<keyword evidence="3" id="KW-1185">Reference proteome</keyword>
<evidence type="ECO:0000259" key="1">
    <source>
        <dbReference type="Pfam" id="PF01402"/>
    </source>
</evidence>
<accession>A0ABS9ZBE7</accession>
<comment type="caution">
    <text evidence="2">The sequence shown here is derived from an EMBL/GenBank/DDBJ whole genome shotgun (WGS) entry which is preliminary data.</text>
</comment>
<reference evidence="2" key="1">
    <citation type="journal article" date="2022" name="ISME J.">
        <title>Identification of active gaseous-alkane degraders at natural gas seeps.</title>
        <authorList>
            <person name="Farhan Ul Haque M."/>
            <person name="Hernandez M."/>
            <person name="Crombie A.T."/>
            <person name="Murrell J.C."/>
        </authorList>
    </citation>
    <scope>NUCLEOTIDE SEQUENCE</scope>
    <source>
        <strain evidence="2">PC2</strain>
    </source>
</reference>
<dbReference type="EMBL" id="JAIVFP010000003">
    <property type="protein sequence ID" value="MCI4685044.1"/>
    <property type="molecule type" value="Genomic_DNA"/>
</dbReference>
<organism evidence="2 3">
    <name type="scientific">Candidatus Rhodoblastus alkanivorans</name>
    <dbReference type="NCBI Taxonomy" id="2954117"/>
    <lineage>
        <taxon>Bacteria</taxon>
        <taxon>Pseudomonadati</taxon>
        <taxon>Pseudomonadota</taxon>
        <taxon>Alphaproteobacteria</taxon>
        <taxon>Hyphomicrobiales</taxon>
        <taxon>Rhodoblastaceae</taxon>
        <taxon>Rhodoblastus</taxon>
    </lineage>
</organism>
<protein>
    <submittedName>
        <fullName evidence="2">Ribbon-helix-helix domain-containing protein</fullName>
    </submittedName>
</protein>
<dbReference type="Pfam" id="PF01402">
    <property type="entry name" value="RHH_1"/>
    <property type="match status" value="1"/>
</dbReference>
<proteinExistence type="predicted"/>
<evidence type="ECO:0000313" key="3">
    <source>
        <dbReference type="Proteomes" id="UP001139104"/>
    </source>
</evidence>
<gene>
    <name evidence="2" type="ORF">K2U94_20170</name>
</gene>
<dbReference type="InterPro" id="IPR010985">
    <property type="entry name" value="Ribbon_hlx_hlx"/>
</dbReference>
<evidence type="ECO:0000313" key="2">
    <source>
        <dbReference type="EMBL" id="MCI4685044.1"/>
    </source>
</evidence>
<name>A0ABS9ZBE7_9HYPH</name>